<protein>
    <recommendedName>
        <fullName evidence="2">DUF659 domain-containing protein</fullName>
    </recommendedName>
</protein>
<dbReference type="AlphaFoldDB" id="A0A835DEH5"/>
<dbReference type="OMA" id="LAXITAF"/>
<dbReference type="OrthoDB" id="1937290at2759"/>
<feature type="domain" description="DUF659" evidence="2">
    <location>
        <begin position="94"/>
        <end position="212"/>
    </location>
</feature>
<comment type="caution">
    <text evidence="3">The sequence shown here is derived from an EMBL/GenBank/DDBJ whole genome shotgun (WGS) entry which is preliminary data.</text>
</comment>
<sequence length="611" mass="69388">MKDKNLQQKIKRQVERAESLPQTKPLKKSRLDRSSPSLTLVHNSISTRSPLVRSFKTQEREDIDYKVVRFLCANGIPFNVSRSPYWDEMVSVISTMSGYKAPSYEKARMVLLDNEKERVRRPLINILASNAFGSMFLYAHDFSSVEKSGKNISDFLLATIENVGPSNAVQVITNNAANCKAVGHEVTKVYPHIFGSPCVVHTLNLIFKDLVNKKDQNGERLLLWFEETYFSGKRVVKYITNHSQALTIFRSHSKLELLKVAITRFASHYITLKRLIDVREALRTTVVSDAWKITKPIYKMIKFTDQEGPLIGDIYEGMDSMLGHIRDNLRGKDDLFSVVEKIVTERWEKMNVPLHSLADALTPKYYDLDYLQLPAPGGGKRIHPNQDNDILDGVLEALSKITQDEAQADIVRKQYFSFVGKKERFSTTAAIRDAKNAQVERVWSTYSYIHSVKRNRLNSTRADSLVYIHSNLRLLSRFAGSYKDGPYKKWDINPELLVVDESVVRLEELRWKNLQDGEEEPRPKNLVSQTSTSTYNRDSSQLTSFTRKSQVPRGPREPNQQVGGSLRIRGRVGERGRGQVGGRGRGQVGGRFGGRSDGPSSSNDPKGKKVF</sequence>
<evidence type="ECO:0000259" key="2">
    <source>
        <dbReference type="Pfam" id="PF04937"/>
    </source>
</evidence>
<dbReference type="EMBL" id="JABCRI010000009">
    <property type="protein sequence ID" value="KAF8400216.1"/>
    <property type="molecule type" value="Genomic_DNA"/>
</dbReference>
<evidence type="ECO:0000256" key="1">
    <source>
        <dbReference type="SAM" id="MobiDB-lite"/>
    </source>
</evidence>
<feature type="compositionally biased region" description="Basic and acidic residues" evidence="1">
    <location>
        <begin position="1"/>
        <end position="18"/>
    </location>
</feature>
<dbReference type="Proteomes" id="UP000655225">
    <property type="component" value="Unassembled WGS sequence"/>
</dbReference>
<feature type="compositionally biased region" description="Gly residues" evidence="1">
    <location>
        <begin position="578"/>
        <end position="596"/>
    </location>
</feature>
<dbReference type="Pfam" id="PF04937">
    <property type="entry name" value="DUF659"/>
    <property type="match status" value="1"/>
</dbReference>
<keyword evidence="4" id="KW-1185">Reference proteome</keyword>
<dbReference type="PANTHER" id="PTHR32166:SF123">
    <property type="entry name" value="BED-TYPE DOMAIN-CONTAINING PROTEIN"/>
    <property type="match status" value="1"/>
</dbReference>
<organism evidence="3 4">
    <name type="scientific">Tetracentron sinense</name>
    <name type="common">Spur-leaf</name>
    <dbReference type="NCBI Taxonomy" id="13715"/>
    <lineage>
        <taxon>Eukaryota</taxon>
        <taxon>Viridiplantae</taxon>
        <taxon>Streptophyta</taxon>
        <taxon>Embryophyta</taxon>
        <taxon>Tracheophyta</taxon>
        <taxon>Spermatophyta</taxon>
        <taxon>Magnoliopsida</taxon>
        <taxon>Trochodendrales</taxon>
        <taxon>Trochodendraceae</taxon>
        <taxon>Tetracentron</taxon>
    </lineage>
</organism>
<feature type="region of interest" description="Disordered" evidence="1">
    <location>
        <begin position="516"/>
        <end position="611"/>
    </location>
</feature>
<evidence type="ECO:0000313" key="4">
    <source>
        <dbReference type="Proteomes" id="UP000655225"/>
    </source>
</evidence>
<dbReference type="PANTHER" id="PTHR32166">
    <property type="entry name" value="OSJNBA0013A04.12 PROTEIN"/>
    <property type="match status" value="1"/>
</dbReference>
<accession>A0A835DEH5</accession>
<dbReference type="SUPFAM" id="SSF53098">
    <property type="entry name" value="Ribonuclease H-like"/>
    <property type="match status" value="1"/>
</dbReference>
<dbReference type="InterPro" id="IPR007021">
    <property type="entry name" value="DUF659"/>
</dbReference>
<proteinExistence type="predicted"/>
<name>A0A835DEH5_TETSI</name>
<feature type="region of interest" description="Disordered" evidence="1">
    <location>
        <begin position="1"/>
        <end position="35"/>
    </location>
</feature>
<reference evidence="3 4" key="1">
    <citation type="submission" date="2020-04" db="EMBL/GenBank/DDBJ databases">
        <title>Plant Genome Project.</title>
        <authorList>
            <person name="Zhang R.-G."/>
        </authorList>
    </citation>
    <scope>NUCLEOTIDE SEQUENCE [LARGE SCALE GENOMIC DNA]</scope>
    <source>
        <strain evidence="3">YNK0</strain>
        <tissue evidence="3">Leaf</tissue>
    </source>
</reference>
<feature type="compositionally biased region" description="Polar residues" evidence="1">
    <location>
        <begin position="526"/>
        <end position="549"/>
    </location>
</feature>
<gene>
    <name evidence="3" type="ORF">HHK36_013513</name>
</gene>
<evidence type="ECO:0000313" key="3">
    <source>
        <dbReference type="EMBL" id="KAF8400216.1"/>
    </source>
</evidence>
<dbReference type="InterPro" id="IPR012337">
    <property type="entry name" value="RNaseH-like_sf"/>
</dbReference>